<feature type="domain" description="Rhodanese" evidence="6">
    <location>
        <begin position="20"/>
        <end position="53"/>
    </location>
</feature>
<dbReference type="InterPro" id="IPR001763">
    <property type="entry name" value="Rhodanese-like_dom"/>
</dbReference>
<dbReference type="Proteomes" id="UP000294963">
    <property type="component" value="Unassembled WGS sequence"/>
</dbReference>
<comment type="subcellular location">
    <subcellularLocation>
        <location evidence="1">Membrane</location>
        <topology evidence="1">Multi-pass membrane protein</topology>
    </subcellularLocation>
</comment>
<evidence type="ECO:0000256" key="5">
    <source>
        <dbReference type="SAM" id="Phobius"/>
    </source>
</evidence>
<gene>
    <name evidence="7" type="ORF">EC844_12053</name>
</gene>
<feature type="transmembrane region" description="Helical" evidence="5">
    <location>
        <begin position="12"/>
        <end position="31"/>
    </location>
</feature>
<protein>
    <submittedName>
        <fullName evidence="7">Transmembrane protein</fullName>
    </submittedName>
</protein>
<dbReference type="Pfam" id="PF07681">
    <property type="entry name" value="DoxX"/>
    <property type="match status" value="1"/>
</dbReference>
<feature type="transmembrane region" description="Helical" evidence="5">
    <location>
        <begin position="76"/>
        <end position="98"/>
    </location>
</feature>
<evidence type="ECO:0000256" key="4">
    <source>
        <dbReference type="ARBA" id="ARBA00023136"/>
    </source>
</evidence>
<name>A0A4R1XKB4_ACICA</name>
<keyword evidence="4 5" id="KW-0472">Membrane</keyword>
<dbReference type="GO" id="GO:0016020">
    <property type="term" value="C:membrane"/>
    <property type="evidence" value="ECO:0007669"/>
    <property type="project" value="UniProtKB-SubCell"/>
</dbReference>
<evidence type="ECO:0000259" key="6">
    <source>
        <dbReference type="PROSITE" id="PS50206"/>
    </source>
</evidence>
<evidence type="ECO:0000256" key="3">
    <source>
        <dbReference type="ARBA" id="ARBA00022989"/>
    </source>
</evidence>
<dbReference type="EMBL" id="SLVJ01000020">
    <property type="protein sequence ID" value="TCM63749.1"/>
    <property type="molecule type" value="Genomic_DNA"/>
</dbReference>
<sequence>MPRYIQSLLRSPKLWLAVRCMIALLFVYSGLEKVLDVEGSFAEMRAAGLNPAWLFNYASALVLLGGSYFILFDKAIWLGAGILSIFLVLTIVVVHSFWNMSGLHAIIALYFALEHVAVIGGLMAVAMTSHYRQLLKQYETGAMLG</sequence>
<evidence type="ECO:0000256" key="2">
    <source>
        <dbReference type="ARBA" id="ARBA00022692"/>
    </source>
</evidence>
<evidence type="ECO:0000313" key="7">
    <source>
        <dbReference type="EMBL" id="TCM63749.1"/>
    </source>
</evidence>
<evidence type="ECO:0000256" key="1">
    <source>
        <dbReference type="ARBA" id="ARBA00004141"/>
    </source>
</evidence>
<dbReference type="OrthoDB" id="6522672at2"/>
<feature type="transmembrane region" description="Helical" evidence="5">
    <location>
        <begin position="104"/>
        <end position="126"/>
    </location>
</feature>
<reference evidence="7 8" key="1">
    <citation type="submission" date="2019-03" db="EMBL/GenBank/DDBJ databases">
        <title>Genomic analyses of the natural microbiome of Caenorhabditis elegans.</title>
        <authorList>
            <person name="Samuel B."/>
        </authorList>
    </citation>
    <scope>NUCLEOTIDE SEQUENCE [LARGE SCALE GENOMIC DNA]</scope>
    <source>
        <strain evidence="7 8">JUb89</strain>
    </source>
</reference>
<dbReference type="InterPro" id="IPR032808">
    <property type="entry name" value="DoxX"/>
</dbReference>
<comment type="caution">
    <text evidence="7">The sequence shown here is derived from an EMBL/GenBank/DDBJ whole genome shotgun (WGS) entry which is preliminary data.</text>
</comment>
<keyword evidence="8" id="KW-1185">Reference proteome</keyword>
<proteinExistence type="predicted"/>
<dbReference type="AlphaFoldDB" id="A0A4R1XKB4"/>
<keyword evidence="2 5" id="KW-0812">Transmembrane</keyword>
<dbReference type="PROSITE" id="PS50206">
    <property type="entry name" value="RHODANESE_3"/>
    <property type="match status" value="1"/>
</dbReference>
<keyword evidence="3 5" id="KW-1133">Transmembrane helix</keyword>
<accession>A0A4R1XKB4</accession>
<feature type="transmembrane region" description="Helical" evidence="5">
    <location>
        <begin position="51"/>
        <end position="71"/>
    </location>
</feature>
<organism evidence="7 8">
    <name type="scientific">Acinetobacter calcoaceticus</name>
    <dbReference type="NCBI Taxonomy" id="471"/>
    <lineage>
        <taxon>Bacteria</taxon>
        <taxon>Pseudomonadati</taxon>
        <taxon>Pseudomonadota</taxon>
        <taxon>Gammaproteobacteria</taxon>
        <taxon>Moraxellales</taxon>
        <taxon>Moraxellaceae</taxon>
        <taxon>Acinetobacter</taxon>
        <taxon>Acinetobacter calcoaceticus/baumannii complex</taxon>
    </lineage>
</organism>
<evidence type="ECO:0000313" key="8">
    <source>
        <dbReference type="Proteomes" id="UP000294963"/>
    </source>
</evidence>